<dbReference type="PANTHER" id="PTHR22916">
    <property type="entry name" value="GLYCOSYLTRANSFERASE"/>
    <property type="match status" value="1"/>
</dbReference>
<evidence type="ECO:0000313" key="2">
    <source>
        <dbReference type="EMBL" id="MFD1343968.1"/>
    </source>
</evidence>
<organism evidence="2 3">
    <name type="scientific">Litorisediminicola beolgyonensis</name>
    <dbReference type="NCBI Taxonomy" id="1173614"/>
    <lineage>
        <taxon>Bacteria</taxon>
        <taxon>Pseudomonadati</taxon>
        <taxon>Pseudomonadota</taxon>
        <taxon>Alphaproteobacteria</taxon>
        <taxon>Rhodobacterales</taxon>
        <taxon>Paracoccaceae</taxon>
        <taxon>Litorisediminicola</taxon>
    </lineage>
</organism>
<dbReference type="PANTHER" id="PTHR22916:SF3">
    <property type="entry name" value="UDP-GLCNAC:BETAGAL BETA-1,3-N-ACETYLGLUCOSAMINYLTRANSFERASE-LIKE PROTEIN 1"/>
    <property type="match status" value="1"/>
</dbReference>
<gene>
    <name evidence="2" type="ORF">ACFQ4E_16180</name>
</gene>
<evidence type="ECO:0000313" key="3">
    <source>
        <dbReference type="Proteomes" id="UP001597135"/>
    </source>
</evidence>
<name>A0ABW3ZMU5_9RHOB</name>
<dbReference type="EMBL" id="JBHTMU010000035">
    <property type="protein sequence ID" value="MFD1343968.1"/>
    <property type="molecule type" value="Genomic_DNA"/>
</dbReference>
<dbReference type="Pfam" id="PF00535">
    <property type="entry name" value="Glycos_transf_2"/>
    <property type="match status" value="1"/>
</dbReference>
<protein>
    <submittedName>
        <fullName evidence="2">Glycosyltransferase family 2 protein</fullName>
    </submittedName>
</protein>
<proteinExistence type="predicted"/>
<dbReference type="SUPFAM" id="SSF53448">
    <property type="entry name" value="Nucleotide-diphospho-sugar transferases"/>
    <property type="match status" value="1"/>
</dbReference>
<feature type="domain" description="Glycosyltransferase 2-like" evidence="1">
    <location>
        <begin position="6"/>
        <end position="137"/>
    </location>
</feature>
<evidence type="ECO:0000259" key="1">
    <source>
        <dbReference type="Pfam" id="PF00535"/>
    </source>
</evidence>
<dbReference type="InterPro" id="IPR029044">
    <property type="entry name" value="Nucleotide-diphossugar_trans"/>
</dbReference>
<keyword evidence="3" id="KW-1185">Reference proteome</keyword>
<dbReference type="Gene3D" id="3.90.550.10">
    <property type="entry name" value="Spore Coat Polysaccharide Biosynthesis Protein SpsA, Chain A"/>
    <property type="match status" value="1"/>
</dbReference>
<sequence>MRPRVSVVMSVHNGERYLREAVDSILRQTLRDFEFLIVDDASEDATPEILASYAAQDRRVVILRNENNIGPYPSANRAIEIARAPLIARMDSDDISDPERFSRQVSFMDAHPDHVLVGTSYRSIDGEGRLRYQRPNPMDDFSVRWVSRFRMPMVHPSFLFRARYPDGSPVFYREDHHVAQDYALISDLLKAGRVAVLSDMLVDYRMHAVNISSTKKREQDKIAYEVSRQILLRESGSEMCERFDILHATLYGRRRKSPADISIARQAFDKLIDGLTPQNSEKWQRRRAAGILAETYLANERGANAFHWFTQLCIRAPTYIYPLLLRVMEIRGYKNIK</sequence>
<dbReference type="Proteomes" id="UP001597135">
    <property type="component" value="Unassembled WGS sequence"/>
</dbReference>
<comment type="caution">
    <text evidence="2">The sequence shown here is derived from an EMBL/GenBank/DDBJ whole genome shotgun (WGS) entry which is preliminary data.</text>
</comment>
<dbReference type="InterPro" id="IPR001173">
    <property type="entry name" value="Glyco_trans_2-like"/>
</dbReference>
<accession>A0ABW3ZMU5</accession>
<dbReference type="RefSeq" id="WP_386805369.1">
    <property type="nucleotide sequence ID" value="NZ_JBHTMU010000035.1"/>
</dbReference>
<reference evidence="3" key="1">
    <citation type="journal article" date="2019" name="Int. J. Syst. Evol. Microbiol.">
        <title>The Global Catalogue of Microorganisms (GCM) 10K type strain sequencing project: providing services to taxonomists for standard genome sequencing and annotation.</title>
        <authorList>
            <consortium name="The Broad Institute Genomics Platform"/>
            <consortium name="The Broad Institute Genome Sequencing Center for Infectious Disease"/>
            <person name="Wu L."/>
            <person name="Ma J."/>
        </authorList>
    </citation>
    <scope>NUCLEOTIDE SEQUENCE [LARGE SCALE GENOMIC DNA]</scope>
    <source>
        <strain evidence="3">CCUG 62953</strain>
    </source>
</reference>